<dbReference type="PANTHER" id="PTHR35731:SF4">
    <property type="entry name" value="PROTEIN, PUTATIVE-RELATED"/>
    <property type="match status" value="1"/>
</dbReference>
<keyword evidence="2" id="KW-0812">Transmembrane</keyword>
<keyword evidence="2" id="KW-0472">Membrane</keyword>
<sequence>MITLKTIHLCFTPTNSNHTRFHNNTRTSSSVLCLCTKSNNNNNESDSSQPPQQPEGNAQSQELLAQIAMLQTQKVRLTGYIDEKSEYLTQFGEEAKAEFDKIGADALKGLDEASDRITANIESQMLEFEELNELNRLEIEANENKLVEFEDQMEKDQNEGLFFKSLGGKKDPDVDKAKAKDVDEVKRIELQQDLSREKEDGSNNTLKNVYLFSIGLLTFGIVNSIGNDWRKVAVLGAVLVVLFSLFINEQNKDNNKG</sequence>
<name>A0ABU6R748_9FABA</name>
<evidence type="ECO:0000313" key="4">
    <source>
        <dbReference type="Proteomes" id="UP001341840"/>
    </source>
</evidence>
<dbReference type="EMBL" id="JASCZI010030248">
    <property type="protein sequence ID" value="MED6119779.1"/>
    <property type="molecule type" value="Genomic_DNA"/>
</dbReference>
<reference evidence="3 4" key="1">
    <citation type="journal article" date="2023" name="Plants (Basel)">
        <title>Bridging the Gap: Combining Genomics and Transcriptomics Approaches to Understand Stylosanthes scabra, an Orphan Legume from the Brazilian Caatinga.</title>
        <authorList>
            <person name="Ferreira-Neto J.R.C."/>
            <person name="da Silva M.D."/>
            <person name="Binneck E."/>
            <person name="de Melo N.F."/>
            <person name="da Silva R.H."/>
            <person name="de Melo A.L.T.M."/>
            <person name="Pandolfi V."/>
            <person name="Bustamante F.O."/>
            <person name="Brasileiro-Vidal A.C."/>
            <person name="Benko-Iseppon A.M."/>
        </authorList>
    </citation>
    <scope>NUCLEOTIDE SEQUENCE [LARGE SCALE GENOMIC DNA]</scope>
    <source>
        <tissue evidence="3">Leaves</tissue>
    </source>
</reference>
<proteinExistence type="predicted"/>
<evidence type="ECO:0000256" key="1">
    <source>
        <dbReference type="SAM" id="MobiDB-lite"/>
    </source>
</evidence>
<accession>A0ABU6R748</accession>
<organism evidence="3 4">
    <name type="scientific">Stylosanthes scabra</name>
    <dbReference type="NCBI Taxonomy" id="79078"/>
    <lineage>
        <taxon>Eukaryota</taxon>
        <taxon>Viridiplantae</taxon>
        <taxon>Streptophyta</taxon>
        <taxon>Embryophyta</taxon>
        <taxon>Tracheophyta</taxon>
        <taxon>Spermatophyta</taxon>
        <taxon>Magnoliopsida</taxon>
        <taxon>eudicotyledons</taxon>
        <taxon>Gunneridae</taxon>
        <taxon>Pentapetalae</taxon>
        <taxon>rosids</taxon>
        <taxon>fabids</taxon>
        <taxon>Fabales</taxon>
        <taxon>Fabaceae</taxon>
        <taxon>Papilionoideae</taxon>
        <taxon>50 kb inversion clade</taxon>
        <taxon>dalbergioids sensu lato</taxon>
        <taxon>Dalbergieae</taxon>
        <taxon>Pterocarpus clade</taxon>
        <taxon>Stylosanthes</taxon>
    </lineage>
</organism>
<feature type="transmembrane region" description="Helical" evidence="2">
    <location>
        <begin position="208"/>
        <end position="226"/>
    </location>
</feature>
<evidence type="ECO:0000256" key="2">
    <source>
        <dbReference type="SAM" id="Phobius"/>
    </source>
</evidence>
<protein>
    <recommendedName>
        <fullName evidence="5">Transmembrane protein</fullName>
    </recommendedName>
</protein>
<keyword evidence="2" id="KW-1133">Transmembrane helix</keyword>
<dbReference type="PANTHER" id="PTHR35731">
    <property type="entry name" value="8-AMINO-7-OXONONANOATE SYNTHASE"/>
    <property type="match status" value="1"/>
</dbReference>
<feature type="transmembrane region" description="Helical" evidence="2">
    <location>
        <begin position="232"/>
        <end position="248"/>
    </location>
</feature>
<evidence type="ECO:0008006" key="5">
    <source>
        <dbReference type="Google" id="ProtNLM"/>
    </source>
</evidence>
<keyword evidence="4" id="KW-1185">Reference proteome</keyword>
<evidence type="ECO:0000313" key="3">
    <source>
        <dbReference type="EMBL" id="MED6119779.1"/>
    </source>
</evidence>
<gene>
    <name evidence="3" type="ORF">PIB30_014827</name>
</gene>
<comment type="caution">
    <text evidence="3">The sequence shown here is derived from an EMBL/GenBank/DDBJ whole genome shotgun (WGS) entry which is preliminary data.</text>
</comment>
<dbReference type="Proteomes" id="UP001341840">
    <property type="component" value="Unassembled WGS sequence"/>
</dbReference>
<feature type="region of interest" description="Disordered" evidence="1">
    <location>
        <begin position="41"/>
        <end position="60"/>
    </location>
</feature>
<feature type="compositionally biased region" description="Low complexity" evidence="1">
    <location>
        <begin position="41"/>
        <end position="50"/>
    </location>
</feature>